<comment type="caution">
    <text evidence="1">The sequence shown here is derived from an EMBL/GenBank/DDBJ whole genome shotgun (WGS) entry which is preliminary data.</text>
</comment>
<dbReference type="AlphaFoldDB" id="A0A7D9EWZ8"/>
<dbReference type="Proteomes" id="UP001152795">
    <property type="component" value="Unassembled WGS sequence"/>
</dbReference>
<reference evidence="1" key="1">
    <citation type="submission" date="2020-04" db="EMBL/GenBank/DDBJ databases">
        <authorList>
            <person name="Alioto T."/>
            <person name="Alioto T."/>
            <person name="Gomez Garrido J."/>
        </authorList>
    </citation>
    <scope>NUCLEOTIDE SEQUENCE</scope>
    <source>
        <strain evidence="1">A484AB</strain>
    </source>
</reference>
<feature type="non-terminal residue" evidence="1">
    <location>
        <position position="1"/>
    </location>
</feature>
<gene>
    <name evidence="1" type="ORF">PACLA_8A059410</name>
</gene>
<dbReference type="EMBL" id="CACRXK020010220">
    <property type="protein sequence ID" value="CAB4018920.1"/>
    <property type="molecule type" value="Genomic_DNA"/>
</dbReference>
<keyword evidence="2" id="KW-1185">Reference proteome</keyword>
<dbReference type="InterPro" id="IPR011042">
    <property type="entry name" value="6-blade_b-propeller_TolB-like"/>
</dbReference>
<dbReference type="SUPFAM" id="SSF63825">
    <property type="entry name" value="YWTD domain"/>
    <property type="match status" value="1"/>
</dbReference>
<sequence length="119" mass="13357">LEVLKRLSLANGFQKTLTTFSEESYAIKLDCTKKRVYWLANTAEIISSDYDGKDKKTIANGSFTESILGVFGDSLYYQNTNLHGIKEMNVSTGNISRSILVDKVFYDDLIFVDNSAQPI</sequence>
<proteinExistence type="predicted"/>
<feature type="non-terminal residue" evidence="1">
    <location>
        <position position="119"/>
    </location>
</feature>
<accession>A0A7D9EWZ8</accession>
<protein>
    <submittedName>
        <fullName evidence="1">Uncharacterized protein</fullName>
    </submittedName>
</protein>
<dbReference type="Gene3D" id="2.120.10.30">
    <property type="entry name" value="TolB, C-terminal domain"/>
    <property type="match status" value="1"/>
</dbReference>
<evidence type="ECO:0000313" key="2">
    <source>
        <dbReference type="Proteomes" id="UP001152795"/>
    </source>
</evidence>
<evidence type="ECO:0000313" key="1">
    <source>
        <dbReference type="EMBL" id="CAB4018920.1"/>
    </source>
</evidence>
<name>A0A7D9EWZ8_PARCT</name>
<organism evidence="1 2">
    <name type="scientific">Paramuricea clavata</name>
    <name type="common">Red gorgonian</name>
    <name type="synonym">Violescent sea-whip</name>
    <dbReference type="NCBI Taxonomy" id="317549"/>
    <lineage>
        <taxon>Eukaryota</taxon>
        <taxon>Metazoa</taxon>
        <taxon>Cnidaria</taxon>
        <taxon>Anthozoa</taxon>
        <taxon>Octocorallia</taxon>
        <taxon>Malacalcyonacea</taxon>
        <taxon>Plexauridae</taxon>
        <taxon>Paramuricea</taxon>
    </lineage>
</organism>